<evidence type="ECO:0000313" key="10">
    <source>
        <dbReference type="Ensembl" id="ENSSGRP00000078340.1"/>
    </source>
</evidence>
<sequence length="478" mass="52212">MLTDQYQETSQHLWELLEGKDKPVAGTTYKALNEMLERVLQSGYFDRVQSHQNGVCTEEEEQTAAVEVSEFLNRQFVLESIYSTGDKEQSEEWSVETEVVNSMQPVQTAPTPVIPEPHPLTTTPTPPSEPVVRQQVVQDLMAQMKGPYNFMQDSMLDFDGQSLDPAIVLAQPMKPVPIMVMPPMVCQPVHSESRLAQPSAVGVQPEPTQVSIPLVSPSPETFSTPPPIYQSPHAADPRPQTDSIDPIQASMPLTEQPPPSTVLPPASQTQVIQPGSKPLHSSGINVNAAPFQSMQTVFHLNAPVPPANDTDSMKQASQYQNSYSLGFNNQTQHPVEHTDMPPEQLQSVGAFHSLDQSLPNSTGPQPMSQQSGGQGNGFSHQTQSFYNSRGISRGGPRNSRGMINGYRGTASSFRGGYDGYRPAFSNSANSGYGQTQFSMPRDYSNSSYQRDGYQPNYKRGAGQGARGVSRGNAPAMRS</sequence>
<dbReference type="PANTHER" id="PTHR22922">
    <property type="entry name" value="GPI-ANCHORED PROTEIN P137"/>
    <property type="match status" value="1"/>
</dbReference>
<name>A0A672QQN5_SINGR</name>
<feature type="region of interest" description="Disordered" evidence="7">
    <location>
        <begin position="196"/>
        <end position="276"/>
    </location>
</feature>
<keyword evidence="5" id="KW-0694">RNA-binding</keyword>
<evidence type="ECO:0000259" key="9">
    <source>
        <dbReference type="Pfam" id="PF18293"/>
    </source>
</evidence>
<dbReference type="AlphaFoldDB" id="A0A672QQN5"/>
<accession>A0A672QQN5</accession>
<dbReference type="InterPro" id="IPR028816">
    <property type="entry name" value="Caprin"/>
</dbReference>
<comment type="subcellular location">
    <subcellularLocation>
        <location evidence="1">Cytoplasm</location>
    </subcellularLocation>
</comment>
<keyword evidence="4" id="KW-0221">Differentiation</keyword>
<evidence type="ECO:0000256" key="1">
    <source>
        <dbReference type="ARBA" id="ARBA00004496"/>
    </source>
</evidence>
<dbReference type="InterPro" id="IPR022070">
    <property type="entry name" value="Caprin-1_C"/>
</dbReference>
<evidence type="ECO:0000256" key="4">
    <source>
        <dbReference type="ARBA" id="ARBA00022782"/>
    </source>
</evidence>
<protein>
    <submittedName>
        <fullName evidence="10">Caprin-1-like</fullName>
    </submittedName>
</protein>
<proteinExistence type="inferred from homology"/>
<dbReference type="Ensembl" id="ENSSGRT00000083405.1">
    <property type="protein sequence ID" value="ENSSGRP00000078340.1"/>
    <property type="gene ID" value="ENSSGRG00000038971.1"/>
</dbReference>
<keyword evidence="11" id="KW-1185">Reference proteome</keyword>
<evidence type="ECO:0000256" key="5">
    <source>
        <dbReference type="ARBA" id="ARBA00022884"/>
    </source>
</evidence>
<dbReference type="GO" id="GO:0003723">
    <property type="term" value="F:RNA binding"/>
    <property type="evidence" value="ECO:0007669"/>
    <property type="project" value="UniProtKB-KW"/>
</dbReference>
<keyword evidence="3" id="KW-0963">Cytoplasm</keyword>
<feature type="region of interest" description="Disordered" evidence="7">
    <location>
        <begin position="430"/>
        <end position="478"/>
    </location>
</feature>
<evidence type="ECO:0000256" key="7">
    <source>
        <dbReference type="SAM" id="MobiDB-lite"/>
    </source>
</evidence>
<reference evidence="10" key="2">
    <citation type="submission" date="2025-09" db="UniProtKB">
        <authorList>
            <consortium name="Ensembl"/>
        </authorList>
    </citation>
    <scope>IDENTIFICATION</scope>
</reference>
<dbReference type="GO" id="GO:0017148">
    <property type="term" value="P:negative regulation of translation"/>
    <property type="evidence" value="ECO:0007669"/>
    <property type="project" value="UniProtKB-KW"/>
</dbReference>
<feature type="region of interest" description="Disordered" evidence="7">
    <location>
        <begin position="354"/>
        <end position="407"/>
    </location>
</feature>
<feature type="compositionally biased region" description="Low complexity" evidence="7">
    <location>
        <begin position="361"/>
        <end position="381"/>
    </location>
</feature>
<feature type="compositionally biased region" description="Polar residues" evidence="7">
    <location>
        <begin position="430"/>
        <end position="449"/>
    </location>
</feature>
<evidence type="ECO:0000256" key="2">
    <source>
        <dbReference type="ARBA" id="ARBA00007950"/>
    </source>
</evidence>
<dbReference type="GO" id="GO:0005737">
    <property type="term" value="C:cytoplasm"/>
    <property type="evidence" value="ECO:0007669"/>
    <property type="project" value="UniProtKB-SubCell"/>
</dbReference>
<dbReference type="Pfam" id="PF12287">
    <property type="entry name" value="Caprin-1_C"/>
    <property type="match status" value="1"/>
</dbReference>
<dbReference type="InterPro" id="IPR041637">
    <property type="entry name" value="Caprin-1_dimer"/>
</dbReference>
<dbReference type="PANTHER" id="PTHR22922:SF3">
    <property type="entry name" value="CAPRIN-1"/>
    <property type="match status" value="1"/>
</dbReference>
<organism evidence="10 11">
    <name type="scientific">Sinocyclocheilus grahami</name>
    <name type="common">Dianchi golden-line fish</name>
    <name type="synonym">Barbus grahami</name>
    <dbReference type="NCBI Taxonomy" id="75366"/>
    <lineage>
        <taxon>Eukaryota</taxon>
        <taxon>Metazoa</taxon>
        <taxon>Chordata</taxon>
        <taxon>Craniata</taxon>
        <taxon>Vertebrata</taxon>
        <taxon>Euteleostomi</taxon>
        <taxon>Actinopterygii</taxon>
        <taxon>Neopterygii</taxon>
        <taxon>Teleostei</taxon>
        <taxon>Ostariophysi</taxon>
        <taxon>Cypriniformes</taxon>
        <taxon>Cyprinidae</taxon>
        <taxon>Cyprininae</taxon>
        <taxon>Sinocyclocheilus</taxon>
    </lineage>
</organism>
<evidence type="ECO:0000259" key="8">
    <source>
        <dbReference type="Pfam" id="PF12287"/>
    </source>
</evidence>
<feature type="domain" description="Cytoplasmic activation/proliferation-associated protein-1 C term" evidence="8">
    <location>
        <begin position="137"/>
        <end position="467"/>
    </location>
</feature>
<evidence type="ECO:0000256" key="6">
    <source>
        <dbReference type="ARBA" id="ARBA00023193"/>
    </source>
</evidence>
<gene>
    <name evidence="10" type="primary">LOC107554552</name>
</gene>
<dbReference type="GO" id="GO:0030154">
    <property type="term" value="P:cell differentiation"/>
    <property type="evidence" value="ECO:0007669"/>
    <property type="project" value="UniProtKB-KW"/>
</dbReference>
<reference evidence="10" key="1">
    <citation type="submission" date="2025-08" db="UniProtKB">
        <authorList>
            <consortium name="Ensembl"/>
        </authorList>
    </citation>
    <scope>IDENTIFICATION</scope>
</reference>
<feature type="domain" description="Caprin-1 dimerization" evidence="9">
    <location>
        <begin position="2"/>
        <end position="46"/>
    </location>
</feature>
<dbReference type="Proteomes" id="UP000472262">
    <property type="component" value="Unassembled WGS sequence"/>
</dbReference>
<evidence type="ECO:0000256" key="3">
    <source>
        <dbReference type="ARBA" id="ARBA00022490"/>
    </source>
</evidence>
<keyword evidence="6" id="KW-0652">Protein synthesis inhibitor</keyword>
<evidence type="ECO:0000313" key="11">
    <source>
        <dbReference type="Proteomes" id="UP000472262"/>
    </source>
</evidence>
<dbReference type="Pfam" id="PF18293">
    <property type="entry name" value="Caprin-1_dimer"/>
    <property type="match status" value="1"/>
</dbReference>
<comment type="similarity">
    <text evidence="2">Belongs to the caprin family.</text>
</comment>